<dbReference type="CDD" id="cd00093">
    <property type="entry name" value="HTH_XRE"/>
    <property type="match status" value="1"/>
</dbReference>
<dbReference type="SUPFAM" id="SSF47413">
    <property type="entry name" value="lambda repressor-like DNA-binding domains"/>
    <property type="match status" value="1"/>
</dbReference>
<dbReference type="Pfam" id="PF13560">
    <property type="entry name" value="HTH_31"/>
    <property type="match status" value="1"/>
</dbReference>
<feature type="domain" description="HTH cro/C1-type" evidence="1">
    <location>
        <begin position="18"/>
        <end position="72"/>
    </location>
</feature>
<dbReference type="Proteomes" id="UP000525652">
    <property type="component" value="Unassembled WGS sequence"/>
</dbReference>
<dbReference type="PROSITE" id="PS50943">
    <property type="entry name" value="HTH_CROC1"/>
    <property type="match status" value="1"/>
</dbReference>
<reference evidence="2 3" key="1">
    <citation type="submission" date="2020-07" db="EMBL/GenBank/DDBJ databases">
        <authorList>
            <person name="Feng X."/>
        </authorList>
    </citation>
    <scope>NUCLEOTIDE SEQUENCE [LARGE SCALE GENOMIC DNA]</scope>
    <source>
        <strain evidence="2 3">JCM14086</strain>
    </source>
</reference>
<evidence type="ECO:0000259" key="1">
    <source>
        <dbReference type="PROSITE" id="PS50943"/>
    </source>
</evidence>
<comment type="caution">
    <text evidence="2">The sequence shown here is derived from an EMBL/GenBank/DDBJ whole genome shotgun (WGS) entry which is preliminary data.</text>
</comment>
<gene>
    <name evidence="2" type="ORF">H5P30_20125</name>
</gene>
<evidence type="ECO:0000313" key="3">
    <source>
        <dbReference type="Proteomes" id="UP000525652"/>
    </source>
</evidence>
<dbReference type="RefSeq" id="WP_185694714.1">
    <property type="nucleotide sequence ID" value="NZ_JACHVA010000138.1"/>
</dbReference>
<organism evidence="2 3">
    <name type="scientific">Puniceicoccus vermicola</name>
    <dbReference type="NCBI Taxonomy" id="388746"/>
    <lineage>
        <taxon>Bacteria</taxon>
        <taxon>Pseudomonadati</taxon>
        <taxon>Verrucomicrobiota</taxon>
        <taxon>Opitutia</taxon>
        <taxon>Puniceicoccales</taxon>
        <taxon>Puniceicoccaceae</taxon>
        <taxon>Puniceicoccus</taxon>
    </lineage>
</organism>
<dbReference type="InterPro" id="IPR010982">
    <property type="entry name" value="Lambda_DNA-bd_dom_sf"/>
</dbReference>
<dbReference type="EMBL" id="JACHVA010000138">
    <property type="protein sequence ID" value="MBC2604097.1"/>
    <property type="molecule type" value="Genomic_DNA"/>
</dbReference>
<dbReference type="GO" id="GO:0003677">
    <property type="term" value="F:DNA binding"/>
    <property type="evidence" value="ECO:0007669"/>
    <property type="project" value="InterPro"/>
</dbReference>
<accession>A0A7X1B230</accession>
<dbReference type="AlphaFoldDB" id="A0A7X1B230"/>
<dbReference type="Gene3D" id="1.10.260.40">
    <property type="entry name" value="lambda repressor-like DNA-binding domains"/>
    <property type="match status" value="1"/>
</dbReference>
<name>A0A7X1B230_9BACT</name>
<sequence>MDELSNHPHVGGLQTVILIELRKETGLTQRQLAHLLKREHSFIGRIELGERRLNVIEFWEHCRICGSDPAVVAANVFKAFEHDKIRSLATIIHLKKVYHQ</sequence>
<keyword evidence="3" id="KW-1185">Reference proteome</keyword>
<evidence type="ECO:0000313" key="2">
    <source>
        <dbReference type="EMBL" id="MBC2604097.1"/>
    </source>
</evidence>
<proteinExistence type="predicted"/>
<dbReference type="InterPro" id="IPR001387">
    <property type="entry name" value="Cro/C1-type_HTH"/>
</dbReference>
<protein>
    <submittedName>
        <fullName evidence="2">Helix-turn-helix domain-containing protein</fullName>
    </submittedName>
</protein>